<name>B1ZMB4_OPITP</name>
<evidence type="ECO:0000313" key="1">
    <source>
        <dbReference type="EMBL" id="ACB73367.1"/>
    </source>
</evidence>
<dbReference type="KEGG" id="ote:Oter_0076"/>
<dbReference type="AlphaFoldDB" id="B1ZMB4"/>
<evidence type="ECO:0000313" key="2">
    <source>
        <dbReference type="Proteomes" id="UP000007013"/>
    </source>
</evidence>
<protein>
    <submittedName>
        <fullName evidence="1">Uncharacterized protein</fullName>
    </submittedName>
</protein>
<keyword evidence="2" id="KW-1185">Reference proteome</keyword>
<dbReference type="STRING" id="452637.Oter_0076"/>
<reference evidence="1 2" key="1">
    <citation type="journal article" date="2011" name="J. Bacteriol.">
        <title>Genome sequence of the verrucomicrobium Opitutus terrae PB90-1, an abundant inhabitant of rice paddy soil ecosystems.</title>
        <authorList>
            <person name="van Passel M.W."/>
            <person name="Kant R."/>
            <person name="Palva A."/>
            <person name="Copeland A."/>
            <person name="Lucas S."/>
            <person name="Lapidus A."/>
            <person name="Glavina del Rio T."/>
            <person name="Pitluck S."/>
            <person name="Goltsman E."/>
            <person name="Clum A."/>
            <person name="Sun H."/>
            <person name="Schmutz J."/>
            <person name="Larimer F.W."/>
            <person name="Land M.L."/>
            <person name="Hauser L."/>
            <person name="Kyrpides N."/>
            <person name="Mikhailova N."/>
            <person name="Richardson P.P."/>
            <person name="Janssen P.H."/>
            <person name="de Vos W.M."/>
            <person name="Smidt H."/>
        </authorList>
    </citation>
    <scope>NUCLEOTIDE SEQUENCE [LARGE SCALE GENOMIC DNA]</scope>
    <source>
        <strain evidence="2">DSM 11246 / JCM 15787 / PB90-1</strain>
    </source>
</reference>
<sequence length="42" mass="4614">MNKSKAQSEIAVRLRRSDLVAASPDRVGPQGGYFMNFMKCPG</sequence>
<accession>B1ZMB4</accession>
<dbReference type="EMBL" id="CP001032">
    <property type="protein sequence ID" value="ACB73367.1"/>
    <property type="molecule type" value="Genomic_DNA"/>
</dbReference>
<dbReference type="HOGENOM" id="CLU_3254919_0_0_0"/>
<proteinExistence type="predicted"/>
<dbReference type="Proteomes" id="UP000007013">
    <property type="component" value="Chromosome"/>
</dbReference>
<gene>
    <name evidence="1" type="ordered locus">Oter_0076</name>
</gene>
<organism evidence="1 2">
    <name type="scientific">Opitutus terrae (strain DSM 11246 / JCM 15787 / PB90-1)</name>
    <dbReference type="NCBI Taxonomy" id="452637"/>
    <lineage>
        <taxon>Bacteria</taxon>
        <taxon>Pseudomonadati</taxon>
        <taxon>Verrucomicrobiota</taxon>
        <taxon>Opitutia</taxon>
        <taxon>Opitutales</taxon>
        <taxon>Opitutaceae</taxon>
        <taxon>Opitutus</taxon>
    </lineage>
</organism>